<dbReference type="PANTHER" id="PTHR34308:SF1">
    <property type="entry name" value="COBALAMIN BIOSYNTHESIS PROTEIN CBIB"/>
    <property type="match status" value="1"/>
</dbReference>
<dbReference type="RefSeq" id="WP_305992522.1">
    <property type="nucleotide sequence ID" value="NZ_JAVAMP010000006.1"/>
</dbReference>
<feature type="transmembrane region" description="Helical" evidence="9">
    <location>
        <begin position="153"/>
        <end position="175"/>
    </location>
</feature>
<dbReference type="EMBL" id="JAVAMP010000006">
    <property type="protein sequence ID" value="MDP5275211.1"/>
    <property type="molecule type" value="Genomic_DNA"/>
</dbReference>
<feature type="transmembrane region" description="Helical" evidence="9">
    <location>
        <begin position="205"/>
        <end position="225"/>
    </location>
</feature>
<dbReference type="PANTHER" id="PTHR34308">
    <property type="entry name" value="COBALAMIN BIOSYNTHESIS PROTEIN CBIB"/>
    <property type="match status" value="1"/>
</dbReference>
<evidence type="ECO:0000313" key="11">
    <source>
        <dbReference type="Proteomes" id="UP001231941"/>
    </source>
</evidence>
<keyword evidence="7 9" id="KW-1133">Transmembrane helix</keyword>
<dbReference type="Pfam" id="PF03186">
    <property type="entry name" value="CobD_Cbib"/>
    <property type="match status" value="1"/>
</dbReference>
<evidence type="ECO:0000256" key="5">
    <source>
        <dbReference type="ARBA" id="ARBA00022573"/>
    </source>
</evidence>
<evidence type="ECO:0000256" key="6">
    <source>
        <dbReference type="ARBA" id="ARBA00022692"/>
    </source>
</evidence>
<evidence type="ECO:0000256" key="4">
    <source>
        <dbReference type="ARBA" id="ARBA00022475"/>
    </source>
</evidence>
<keyword evidence="5 9" id="KW-0169">Cobalamin biosynthesis</keyword>
<sequence>MLFYSIEEILWILAAAMIVDWVIGDPERLPHPVILMGKAIQLIEKRSYKQNKRRGIGLLICVLFLSFSITLIITVGLHYIHPWLGYIANVWLISTTIAMKGLKEAALLVYAPLQQADLSEARKYVGYIVGRDTTNLSESEITRATVETVSENIVDAVISPLFYALFGAAPLAMLYRATNTLDSMVGYKNDKYQHYGWASARFDDVLNWIPARLTGLLIVIVSFLHKKLDSERSWKSIRTFAHHHPSPNSGIPESAVAGALGIQLGGVNVYGGIISERARMGVALRKLECDDILHSIQILYGVSLLCVGGILCGLLFIYL</sequence>
<comment type="function">
    <text evidence="9">Converts cobyric acid to cobinamide by the addition of aminopropanol on the F carboxylic group.</text>
</comment>
<keyword evidence="8 9" id="KW-0472">Membrane</keyword>
<evidence type="ECO:0000256" key="7">
    <source>
        <dbReference type="ARBA" id="ARBA00022989"/>
    </source>
</evidence>
<feature type="transmembrane region" description="Helical" evidence="9">
    <location>
        <begin position="55"/>
        <end position="77"/>
    </location>
</feature>
<keyword evidence="11" id="KW-1185">Reference proteome</keyword>
<feature type="transmembrane region" description="Helical" evidence="9">
    <location>
        <begin position="298"/>
        <end position="318"/>
    </location>
</feature>
<gene>
    <name evidence="10" type="primary">cbiB</name>
    <name evidence="9" type="synonym">cobD</name>
    <name evidence="10" type="ORF">Q5Y73_13930</name>
</gene>
<evidence type="ECO:0000256" key="9">
    <source>
        <dbReference type="HAMAP-Rule" id="MF_00024"/>
    </source>
</evidence>
<proteinExistence type="inferred from homology"/>
<dbReference type="HAMAP" id="MF_00024">
    <property type="entry name" value="CobD_CbiB"/>
    <property type="match status" value="1"/>
</dbReference>
<protein>
    <recommendedName>
        <fullName evidence="9">Cobalamin biosynthesis protein CobD</fullName>
    </recommendedName>
</protein>
<evidence type="ECO:0000256" key="2">
    <source>
        <dbReference type="ARBA" id="ARBA00004953"/>
    </source>
</evidence>
<dbReference type="NCBIfam" id="TIGR00380">
    <property type="entry name" value="cobal_cbiB"/>
    <property type="match status" value="1"/>
</dbReference>
<keyword evidence="4 9" id="KW-1003">Cell membrane</keyword>
<comment type="caution">
    <text evidence="10">The sequence shown here is derived from an EMBL/GenBank/DDBJ whole genome shotgun (WGS) entry which is preliminary data.</text>
</comment>
<evidence type="ECO:0000256" key="1">
    <source>
        <dbReference type="ARBA" id="ARBA00004651"/>
    </source>
</evidence>
<dbReference type="Proteomes" id="UP001231941">
    <property type="component" value="Unassembled WGS sequence"/>
</dbReference>
<evidence type="ECO:0000256" key="3">
    <source>
        <dbReference type="ARBA" id="ARBA00006263"/>
    </source>
</evidence>
<evidence type="ECO:0000313" key="10">
    <source>
        <dbReference type="EMBL" id="MDP5275211.1"/>
    </source>
</evidence>
<comment type="caution">
    <text evidence="9">Lacks conserved residue(s) required for the propagation of feature annotation.</text>
</comment>
<name>A0ABT9J0R5_9BACL</name>
<reference evidence="10 11" key="1">
    <citation type="submission" date="2023-08" db="EMBL/GenBank/DDBJ databases">
        <authorList>
            <person name="Park J.-S."/>
        </authorList>
    </citation>
    <scope>NUCLEOTIDE SEQUENCE [LARGE SCALE GENOMIC DNA]</scope>
    <source>
        <strain evidence="10 11">2205SS18-9</strain>
    </source>
</reference>
<comment type="similarity">
    <text evidence="3 9">Belongs to the CobD/CbiB family.</text>
</comment>
<comment type="pathway">
    <text evidence="2 9">Cofactor biosynthesis; adenosylcobalamin biosynthesis.</text>
</comment>
<keyword evidence="6 9" id="KW-0812">Transmembrane</keyword>
<accession>A0ABT9J0R5</accession>
<comment type="subcellular location">
    <subcellularLocation>
        <location evidence="1 9">Cell membrane</location>
        <topology evidence="1 9">Multi-pass membrane protein</topology>
    </subcellularLocation>
</comment>
<organism evidence="10 11">
    <name type="scientific">Chengkuizengella axinellae</name>
    <dbReference type="NCBI Taxonomy" id="3064388"/>
    <lineage>
        <taxon>Bacteria</taxon>
        <taxon>Bacillati</taxon>
        <taxon>Bacillota</taxon>
        <taxon>Bacilli</taxon>
        <taxon>Bacillales</taxon>
        <taxon>Paenibacillaceae</taxon>
        <taxon>Chengkuizengella</taxon>
    </lineage>
</organism>
<dbReference type="InterPro" id="IPR004485">
    <property type="entry name" value="Cobalamin_biosynth_CobD/CbiB"/>
</dbReference>
<evidence type="ECO:0000256" key="8">
    <source>
        <dbReference type="ARBA" id="ARBA00023136"/>
    </source>
</evidence>